<dbReference type="Proteomes" id="UP000318571">
    <property type="component" value="Chromosome 8"/>
</dbReference>
<evidence type="ECO:0000256" key="8">
    <source>
        <dbReference type="SAM" id="MobiDB-lite"/>
    </source>
</evidence>
<evidence type="ECO:0000256" key="9">
    <source>
        <dbReference type="SAM" id="Phobius"/>
    </source>
</evidence>
<feature type="compositionally biased region" description="Basic and acidic residues" evidence="8">
    <location>
        <begin position="7"/>
        <end position="25"/>
    </location>
</feature>
<evidence type="ECO:0000256" key="5">
    <source>
        <dbReference type="ARBA" id="ARBA00022989"/>
    </source>
</evidence>
<evidence type="ECO:0000256" key="2">
    <source>
        <dbReference type="ARBA" id="ARBA00009202"/>
    </source>
</evidence>
<keyword evidence="6" id="KW-0175">Coiled coil</keyword>
<gene>
    <name evidence="10" type="ORF">TCAL_02139</name>
</gene>
<keyword evidence="5 9" id="KW-1133">Transmembrane helix</keyword>
<comment type="subcellular location">
    <subcellularLocation>
        <location evidence="1">Membrane</location>
        <topology evidence="1">Single-pass membrane protein</topology>
    </subcellularLocation>
</comment>
<evidence type="ECO:0000256" key="4">
    <source>
        <dbReference type="ARBA" id="ARBA00022692"/>
    </source>
</evidence>
<comment type="caution">
    <text evidence="10">The sequence shown here is derived from an EMBL/GenBank/DDBJ whole genome shotgun (WGS) entry which is preliminary data.</text>
</comment>
<keyword evidence="4 9" id="KW-0812">Transmembrane</keyword>
<evidence type="ECO:0000313" key="10">
    <source>
        <dbReference type="EMBL" id="TRY61089.1"/>
    </source>
</evidence>
<dbReference type="OMA" id="FFIYANT"/>
<protein>
    <recommendedName>
        <fullName evidence="3">Single-pass membrane and coiled-coil domain-containing protein 4 homolog</fullName>
    </recommendedName>
</protein>
<feature type="transmembrane region" description="Helical" evidence="9">
    <location>
        <begin position="29"/>
        <end position="50"/>
    </location>
</feature>
<keyword evidence="11" id="KW-1185">Reference proteome</keyword>
<evidence type="ECO:0000256" key="1">
    <source>
        <dbReference type="ARBA" id="ARBA00004167"/>
    </source>
</evidence>
<keyword evidence="7 9" id="KW-0472">Membrane</keyword>
<evidence type="ECO:0000313" key="11">
    <source>
        <dbReference type="Proteomes" id="UP000318571"/>
    </source>
</evidence>
<reference evidence="10 11" key="1">
    <citation type="journal article" date="2018" name="Nat. Ecol. Evol.">
        <title>Genomic signatures of mitonuclear coevolution across populations of Tigriopus californicus.</title>
        <authorList>
            <person name="Barreto F.S."/>
            <person name="Watson E.T."/>
            <person name="Lima T.G."/>
            <person name="Willett C.S."/>
            <person name="Edmands S."/>
            <person name="Li W."/>
            <person name="Burton R.S."/>
        </authorList>
    </citation>
    <scope>NUCLEOTIDE SEQUENCE [LARGE SCALE GENOMIC DNA]</scope>
    <source>
        <strain evidence="10 11">San Diego</strain>
    </source>
</reference>
<evidence type="ECO:0000256" key="6">
    <source>
        <dbReference type="ARBA" id="ARBA00023054"/>
    </source>
</evidence>
<dbReference type="InterPro" id="IPR027960">
    <property type="entry name" value="DUF4519"/>
</dbReference>
<dbReference type="AlphaFoldDB" id="A0A553N6M2"/>
<comment type="similarity">
    <text evidence="2">Belongs to the SMCO4 family.</text>
</comment>
<name>A0A553N6M2_TIGCA</name>
<accession>A0A553N6M2</accession>
<dbReference type="PANTHER" id="PTHR34644">
    <property type="entry name" value="SINGLE-PASS MEMBRANE AND COILED-COIL DOMAIN-CONTAINING PROTEIN 4"/>
    <property type="match status" value="1"/>
</dbReference>
<dbReference type="Pfam" id="PF15012">
    <property type="entry name" value="DUF4519"/>
    <property type="match status" value="1"/>
</dbReference>
<sequence length="61" mass="7026">MRQLKGKVKESAREKKERKKEFQENKEKAFTVALPILGVAFLFLVVFVYLKTRPPAASMSI</sequence>
<dbReference type="PANTHER" id="PTHR34644:SF2">
    <property type="entry name" value="SINGLE-PASS MEMBRANE AND COILED-COIL DOMAIN-CONTAINING PROTEIN 4"/>
    <property type="match status" value="1"/>
</dbReference>
<organism evidence="10 11">
    <name type="scientific">Tigriopus californicus</name>
    <name type="common">Marine copepod</name>
    <dbReference type="NCBI Taxonomy" id="6832"/>
    <lineage>
        <taxon>Eukaryota</taxon>
        <taxon>Metazoa</taxon>
        <taxon>Ecdysozoa</taxon>
        <taxon>Arthropoda</taxon>
        <taxon>Crustacea</taxon>
        <taxon>Multicrustacea</taxon>
        <taxon>Hexanauplia</taxon>
        <taxon>Copepoda</taxon>
        <taxon>Harpacticoida</taxon>
        <taxon>Harpacticidae</taxon>
        <taxon>Tigriopus</taxon>
    </lineage>
</organism>
<dbReference type="GO" id="GO:0016020">
    <property type="term" value="C:membrane"/>
    <property type="evidence" value="ECO:0007669"/>
    <property type="project" value="UniProtKB-SubCell"/>
</dbReference>
<feature type="region of interest" description="Disordered" evidence="8">
    <location>
        <begin position="1"/>
        <end position="25"/>
    </location>
</feature>
<proteinExistence type="inferred from homology"/>
<dbReference type="EMBL" id="VCGU01000459">
    <property type="protein sequence ID" value="TRY61089.1"/>
    <property type="molecule type" value="Genomic_DNA"/>
</dbReference>
<evidence type="ECO:0000256" key="3">
    <source>
        <dbReference type="ARBA" id="ARBA00017028"/>
    </source>
</evidence>
<evidence type="ECO:0000256" key="7">
    <source>
        <dbReference type="ARBA" id="ARBA00023136"/>
    </source>
</evidence>